<dbReference type="InterPro" id="IPR006089">
    <property type="entry name" value="Acyl-CoA_DH_CS"/>
</dbReference>
<feature type="domain" description="Acyl-CoA dehydrogenase/oxidase C-terminal" evidence="6">
    <location>
        <begin position="227"/>
        <end position="368"/>
    </location>
</feature>
<proteinExistence type="inferred from homology"/>
<evidence type="ECO:0000256" key="3">
    <source>
        <dbReference type="ARBA" id="ARBA00022630"/>
    </source>
</evidence>
<dbReference type="RefSeq" id="WP_153862999.1">
    <property type="nucleotide sequence ID" value="NZ_WJQS01000001.1"/>
</dbReference>
<evidence type="ECO:0000313" key="9">
    <source>
        <dbReference type="EMBL" id="MRI84560.1"/>
    </source>
</evidence>
<dbReference type="GO" id="GO:0050660">
    <property type="term" value="F:flavin adenine dinucleotide binding"/>
    <property type="evidence" value="ECO:0007669"/>
    <property type="project" value="InterPro"/>
</dbReference>
<evidence type="ECO:0000313" key="10">
    <source>
        <dbReference type="Proteomes" id="UP000430975"/>
    </source>
</evidence>
<dbReference type="InterPro" id="IPR009100">
    <property type="entry name" value="AcylCoA_DH/oxidase_NM_dom_sf"/>
</dbReference>
<comment type="similarity">
    <text evidence="2 5">Belongs to the acyl-CoA dehydrogenase family.</text>
</comment>
<dbReference type="Pfam" id="PF00441">
    <property type="entry name" value="Acyl-CoA_dh_1"/>
    <property type="match status" value="1"/>
</dbReference>
<evidence type="ECO:0000256" key="5">
    <source>
        <dbReference type="RuleBase" id="RU362125"/>
    </source>
</evidence>
<dbReference type="CDD" id="cd00567">
    <property type="entry name" value="ACAD"/>
    <property type="match status" value="1"/>
</dbReference>
<dbReference type="InterPro" id="IPR006091">
    <property type="entry name" value="Acyl-CoA_Oxase/DH_mid-dom"/>
</dbReference>
<dbReference type="Gene3D" id="1.20.140.10">
    <property type="entry name" value="Butyryl-CoA Dehydrogenase, subunit A, domain 3"/>
    <property type="match status" value="1"/>
</dbReference>
<keyword evidence="3 5" id="KW-0285">Flavoprotein</keyword>
<evidence type="ECO:0000256" key="4">
    <source>
        <dbReference type="ARBA" id="ARBA00022827"/>
    </source>
</evidence>
<protein>
    <submittedName>
        <fullName evidence="9">Acyl-CoA dehydrogenase</fullName>
    </submittedName>
</protein>
<comment type="cofactor">
    <cofactor evidence="1 5">
        <name>FAD</name>
        <dbReference type="ChEBI" id="CHEBI:57692"/>
    </cofactor>
</comment>
<dbReference type="AlphaFoldDB" id="A0A6I2G9V9"/>
<sequence length="374" mass="41476">MIQNNYETLLQKISDYTHQQLANVSKEYDSTESFPQVLLEDFLELDIFRLLLDEEDEQSESLQAFMEIIRIVSHEFAAMASILLTQGTYAIWPLQRYGTKRQKDAYLEKLVSGELLGAFALHEAQDEGNLDLMQSTAIETETGWRINAEKETVSNSPVAGLFFVVAKARKINGDEGIGIFIVEADQAGVTVGEASDKMGIRALPVAPVYLNNVEVNKDAVLGGLLAGKEQVETIFTKMKIAIAMQSLGLAEGSLDKGLHYASLERNFGKRLIDIDNTQIALAEVKSKAFATSTMLRYVMQHHMDDPIQAAMAKLVASDNAIEVTETIIQVTGGYGYMRNNDIERFARDAKVTAIYGGSSHSQKKLIAKPWLTKR</sequence>
<evidence type="ECO:0000259" key="8">
    <source>
        <dbReference type="Pfam" id="PF02771"/>
    </source>
</evidence>
<evidence type="ECO:0000259" key="6">
    <source>
        <dbReference type="Pfam" id="PF00441"/>
    </source>
</evidence>
<organism evidence="9 10">
    <name type="scientific">Fundicoccus ignavus</name>
    <dbReference type="NCBI Taxonomy" id="2664442"/>
    <lineage>
        <taxon>Bacteria</taxon>
        <taxon>Bacillati</taxon>
        <taxon>Bacillota</taxon>
        <taxon>Bacilli</taxon>
        <taxon>Lactobacillales</taxon>
        <taxon>Aerococcaceae</taxon>
        <taxon>Fundicoccus</taxon>
    </lineage>
</organism>
<dbReference type="PANTHER" id="PTHR43884">
    <property type="entry name" value="ACYL-COA DEHYDROGENASE"/>
    <property type="match status" value="1"/>
</dbReference>
<dbReference type="SUPFAM" id="SSF47203">
    <property type="entry name" value="Acyl-CoA dehydrogenase C-terminal domain-like"/>
    <property type="match status" value="1"/>
</dbReference>
<accession>A0A6I2G9V9</accession>
<dbReference type="InterPro" id="IPR013786">
    <property type="entry name" value="AcylCoA_DH/ox_N"/>
</dbReference>
<dbReference type="Gene3D" id="1.10.540.10">
    <property type="entry name" value="Acyl-CoA dehydrogenase/oxidase, N-terminal domain"/>
    <property type="match status" value="1"/>
</dbReference>
<comment type="caution">
    <text evidence="9">The sequence shown here is derived from an EMBL/GenBank/DDBJ whole genome shotgun (WGS) entry which is preliminary data.</text>
</comment>
<dbReference type="PROSITE" id="PS00073">
    <property type="entry name" value="ACYL_COA_DH_2"/>
    <property type="match status" value="1"/>
</dbReference>
<evidence type="ECO:0000259" key="7">
    <source>
        <dbReference type="Pfam" id="PF02770"/>
    </source>
</evidence>
<dbReference type="Proteomes" id="UP000430975">
    <property type="component" value="Unassembled WGS sequence"/>
</dbReference>
<feature type="domain" description="Acyl-CoA dehydrogenase/oxidase N-terminal" evidence="8">
    <location>
        <begin position="7"/>
        <end position="114"/>
    </location>
</feature>
<dbReference type="InterPro" id="IPR037069">
    <property type="entry name" value="AcylCoA_DH/ox_N_sf"/>
</dbReference>
<dbReference type="EMBL" id="WJQS01000001">
    <property type="protein sequence ID" value="MRI84560.1"/>
    <property type="molecule type" value="Genomic_DNA"/>
</dbReference>
<reference evidence="9 10" key="1">
    <citation type="submission" date="2019-11" db="EMBL/GenBank/DDBJ databases">
        <title>Characterisation of Fundicoccus ignavus gen. nov. sp. nov., a novel genus of the family Aerococcaceae isolated from bulk tank milk.</title>
        <authorList>
            <person name="Siebert A."/>
            <person name="Huptas C."/>
            <person name="Wenning M."/>
            <person name="Scherer S."/>
            <person name="Doll E.V."/>
        </authorList>
    </citation>
    <scope>NUCLEOTIDE SEQUENCE [LARGE SCALE GENOMIC DNA]</scope>
    <source>
        <strain evidence="9 10">WS4759</strain>
    </source>
</reference>
<dbReference type="InterPro" id="IPR046373">
    <property type="entry name" value="Acyl-CoA_Oxase/DH_mid-dom_sf"/>
</dbReference>
<dbReference type="InterPro" id="IPR036250">
    <property type="entry name" value="AcylCo_DH-like_C"/>
</dbReference>
<keyword evidence="10" id="KW-1185">Reference proteome</keyword>
<dbReference type="SUPFAM" id="SSF56645">
    <property type="entry name" value="Acyl-CoA dehydrogenase NM domain-like"/>
    <property type="match status" value="1"/>
</dbReference>
<dbReference type="Pfam" id="PF02771">
    <property type="entry name" value="Acyl-CoA_dh_N"/>
    <property type="match status" value="1"/>
</dbReference>
<evidence type="ECO:0000256" key="2">
    <source>
        <dbReference type="ARBA" id="ARBA00009347"/>
    </source>
</evidence>
<feature type="domain" description="Acyl-CoA oxidase/dehydrogenase middle" evidence="7">
    <location>
        <begin position="118"/>
        <end position="213"/>
    </location>
</feature>
<keyword evidence="4 5" id="KW-0274">FAD</keyword>
<dbReference type="Gene3D" id="2.40.110.10">
    <property type="entry name" value="Butyryl-CoA Dehydrogenase, subunit A, domain 2"/>
    <property type="match status" value="1"/>
</dbReference>
<dbReference type="PANTHER" id="PTHR43884:SF12">
    <property type="entry name" value="ISOVALERYL-COA DEHYDROGENASE, MITOCHONDRIAL-RELATED"/>
    <property type="match status" value="1"/>
</dbReference>
<evidence type="ECO:0000256" key="1">
    <source>
        <dbReference type="ARBA" id="ARBA00001974"/>
    </source>
</evidence>
<keyword evidence="5" id="KW-0560">Oxidoreductase</keyword>
<dbReference type="InterPro" id="IPR009075">
    <property type="entry name" value="AcylCo_DH/oxidase_C"/>
</dbReference>
<name>A0A6I2G9V9_9LACT</name>
<dbReference type="Pfam" id="PF02770">
    <property type="entry name" value="Acyl-CoA_dh_M"/>
    <property type="match status" value="1"/>
</dbReference>
<dbReference type="GO" id="GO:0003995">
    <property type="term" value="F:acyl-CoA dehydrogenase activity"/>
    <property type="evidence" value="ECO:0007669"/>
    <property type="project" value="InterPro"/>
</dbReference>
<gene>
    <name evidence="9" type="ORF">GIY09_01435</name>
</gene>